<dbReference type="PANTHER" id="PTHR46425">
    <property type="entry name" value="TRANSCRIPTION TERMINATION FACTOR RHO"/>
    <property type="match status" value="1"/>
</dbReference>
<dbReference type="STRING" id="576131.SAMN05444486_103679"/>
<dbReference type="GO" id="GO:0004386">
    <property type="term" value="F:helicase activity"/>
    <property type="evidence" value="ECO:0007669"/>
    <property type="project" value="UniProtKB-UniRule"/>
</dbReference>
<gene>
    <name evidence="9" type="primary">rho</name>
    <name evidence="13" type="ORF">SAMN05444486_103679</name>
</gene>
<dbReference type="Gene3D" id="3.40.50.300">
    <property type="entry name" value="P-loop containing nucleotide triphosphate hydrolases"/>
    <property type="match status" value="1"/>
</dbReference>
<evidence type="ECO:0000256" key="11">
    <source>
        <dbReference type="PROSITE-ProRule" id="PRU01203"/>
    </source>
</evidence>
<dbReference type="Pfam" id="PF00006">
    <property type="entry name" value="ATP-synt_ab"/>
    <property type="match status" value="1"/>
</dbReference>
<dbReference type="AlphaFoldDB" id="A0A1H3MMJ2"/>
<dbReference type="SUPFAM" id="SSF52540">
    <property type="entry name" value="P-loop containing nucleoside triphosphate hydrolases"/>
    <property type="match status" value="1"/>
</dbReference>
<evidence type="ECO:0000313" key="13">
    <source>
        <dbReference type="EMBL" id="SDY77299.1"/>
    </source>
</evidence>
<dbReference type="HAMAP" id="MF_01884">
    <property type="entry name" value="Rho"/>
    <property type="match status" value="1"/>
</dbReference>
<evidence type="ECO:0000256" key="10">
    <source>
        <dbReference type="NCBIfam" id="TIGR00767"/>
    </source>
</evidence>
<dbReference type="FunFam" id="3.40.50.300:FF:000072">
    <property type="entry name" value="Transcription termination factor Rho"/>
    <property type="match status" value="1"/>
</dbReference>
<feature type="binding site" evidence="9">
    <location>
        <begin position="177"/>
        <end position="182"/>
    </location>
    <ligand>
        <name>ATP</name>
        <dbReference type="ChEBI" id="CHEBI:30616"/>
    </ligand>
</feature>
<feature type="domain" description="Rho RNA-BD" evidence="12">
    <location>
        <begin position="56"/>
        <end position="131"/>
    </location>
</feature>
<feature type="binding site" evidence="9">
    <location>
        <position position="220"/>
    </location>
    <ligand>
        <name>ATP</name>
        <dbReference type="ChEBI" id="CHEBI:30616"/>
    </ligand>
</feature>
<keyword evidence="4 9" id="KW-0347">Helicase</keyword>
<dbReference type="Pfam" id="PF07498">
    <property type="entry name" value="Rho_N"/>
    <property type="match status" value="1"/>
</dbReference>
<dbReference type="CDD" id="cd01128">
    <property type="entry name" value="rho_factor_C"/>
    <property type="match status" value="1"/>
</dbReference>
<dbReference type="InterPro" id="IPR041703">
    <property type="entry name" value="Rho_factor_ATP-bd"/>
</dbReference>
<dbReference type="GO" id="GO:0005524">
    <property type="term" value="F:ATP binding"/>
    <property type="evidence" value="ECO:0007669"/>
    <property type="project" value="UniProtKB-UniRule"/>
</dbReference>
<dbReference type="GeneID" id="78125621"/>
<evidence type="ECO:0000256" key="5">
    <source>
        <dbReference type="ARBA" id="ARBA00022840"/>
    </source>
</evidence>
<comment type="subunit">
    <text evidence="9">Homohexamer. The homohexamer assembles into an open ring structure.</text>
</comment>
<accession>A0A1H3MMJ2</accession>
<dbReference type="GO" id="GO:0006353">
    <property type="term" value="P:DNA-templated transcription termination"/>
    <property type="evidence" value="ECO:0007669"/>
    <property type="project" value="UniProtKB-UniRule"/>
</dbReference>
<dbReference type="SMART" id="SM00357">
    <property type="entry name" value="CSP"/>
    <property type="match status" value="1"/>
</dbReference>
<sequence>MTDETQEQLHLAELKAMHPKELVTMAEELEIENATTMRKGEIMFSILKERAEEGWMIGGEGVLEVLQDGFGFLRAPEANYLPGPDDIYVSPEILRKFSLRTGDTIEGHLKQPEDNERYFALTHVTKINFEEPEKARHKIAFDNLTPLYPDERLKMEIEDPTIKDRSARIIDLVAPIGKGQRSLIVAPPRTGKTVLLQNIAHSIEKNHPECYLIVLLIDERPEEVTDMQRSVKGEVVSSTFDEPATRHVAVSEMVIEKAKRLVEHKRDVVILLDSITRLGRAFNTTVPSSGKVLTGGVDANALQRPKRFFGAARNIEEGGSLTIIATALIDTGSRMDEVIFEEFKGTGNSEIVLDRKVADKRVFPAMDILKSGTRKEELLVDSKDLQKTFVLRRILNPMGTTDAIEFLLGKLKQTKTNGEFFDSMNT</sequence>
<dbReference type="InterPro" id="IPR036269">
    <property type="entry name" value="Rho_N_sf"/>
</dbReference>
<keyword evidence="3 9" id="KW-0378">Hydrolase</keyword>
<comment type="function">
    <text evidence="9">Facilitates transcription termination by a mechanism that involves Rho binding to the nascent RNA, activation of Rho's RNA-dependent ATPase activity, and release of the mRNA from the DNA template.</text>
</comment>
<dbReference type="OrthoDB" id="9805197at2"/>
<dbReference type="Proteomes" id="UP000199026">
    <property type="component" value="Unassembled WGS sequence"/>
</dbReference>
<dbReference type="NCBIfam" id="NF006886">
    <property type="entry name" value="PRK09376.1"/>
    <property type="match status" value="1"/>
</dbReference>
<proteinExistence type="inferred from homology"/>
<dbReference type="InterPro" id="IPR011129">
    <property type="entry name" value="CSD"/>
</dbReference>
<keyword evidence="7 9" id="KW-0805">Transcription regulation</keyword>
<dbReference type="InterPro" id="IPR012340">
    <property type="entry name" value="NA-bd_OB-fold"/>
</dbReference>
<keyword evidence="14" id="KW-1185">Reference proteome</keyword>
<reference evidence="13 14" key="1">
    <citation type="submission" date="2016-10" db="EMBL/GenBank/DDBJ databases">
        <authorList>
            <person name="de Groot N.N."/>
        </authorList>
    </citation>
    <scope>NUCLEOTIDE SEQUENCE [LARGE SCALE GENOMIC DNA]</scope>
    <source>
        <strain evidence="13 14">DSM 24677</strain>
    </source>
</reference>
<name>A0A1H3MMJ2_9RHOB</name>
<dbReference type="GO" id="GO:0016787">
    <property type="term" value="F:hydrolase activity"/>
    <property type="evidence" value="ECO:0007669"/>
    <property type="project" value="UniProtKB-KW"/>
</dbReference>
<dbReference type="GO" id="GO:0008186">
    <property type="term" value="F:ATP-dependent activity, acting on RNA"/>
    <property type="evidence" value="ECO:0007669"/>
    <property type="project" value="UniProtKB-UniRule"/>
</dbReference>
<dbReference type="InterPro" id="IPR011112">
    <property type="entry name" value="Rho-like_N"/>
</dbReference>
<comment type="caution">
    <text evidence="9">Lacks conserved residue(s) required for the propagation of feature annotation.</text>
</comment>
<keyword evidence="2 9" id="KW-0547">Nucleotide-binding</keyword>
<keyword evidence="5 9" id="KW-0067">ATP-binding</keyword>
<dbReference type="InterPro" id="IPR004665">
    <property type="entry name" value="Term_rho"/>
</dbReference>
<evidence type="ECO:0000256" key="8">
    <source>
        <dbReference type="ARBA" id="ARBA00023163"/>
    </source>
</evidence>
<dbReference type="GO" id="GO:0005829">
    <property type="term" value="C:cytosol"/>
    <property type="evidence" value="ECO:0007669"/>
    <property type="project" value="UniProtKB-ARBA"/>
</dbReference>
<evidence type="ECO:0000256" key="6">
    <source>
        <dbReference type="ARBA" id="ARBA00022884"/>
    </source>
</evidence>
<dbReference type="NCBIfam" id="TIGR00767">
    <property type="entry name" value="rho"/>
    <property type="match status" value="1"/>
</dbReference>
<dbReference type="EC" id="3.6.4.-" evidence="9 10"/>
<keyword evidence="6 9" id="KW-0694">RNA-binding</keyword>
<dbReference type="RefSeq" id="WP_089893524.1">
    <property type="nucleotide sequence ID" value="NZ_CALJFH010000020.1"/>
</dbReference>
<dbReference type="InterPro" id="IPR003593">
    <property type="entry name" value="AAA+_ATPase"/>
</dbReference>
<dbReference type="SUPFAM" id="SSF68912">
    <property type="entry name" value="Rho N-terminal domain-like"/>
    <property type="match status" value="1"/>
</dbReference>
<dbReference type="Gene3D" id="1.10.720.10">
    <property type="match status" value="1"/>
</dbReference>
<protein>
    <recommendedName>
        <fullName evidence="9 10">Transcription termination factor Rho</fullName>
        <ecNumber evidence="9 10">3.6.4.-</ecNumber>
    </recommendedName>
    <alternativeName>
        <fullName evidence="9">ATP-dependent helicase Rho</fullName>
    </alternativeName>
</protein>
<evidence type="ECO:0000256" key="4">
    <source>
        <dbReference type="ARBA" id="ARBA00022806"/>
    </source>
</evidence>
<organism evidence="13 14">
    <name type="scientific">Lentibacter algarum</name>
    <dbReference type="NCBI Taxonomy" id="576131"/>
    <lineage>
        <taxon>Bacteria</taxon>
        <taxon>Pseudomonadati</taxon>
        <taxon>Pseudomonadota</taxon>
        <taxon>Alphaproteobacteria</taxon>
        <taxon>Rhodobacterales</taxon>
        <taxon>Roseobacteraceae</taxon>
        <taxon>Lentibacter</taxon>
    </lineage>
</organism>
<dbReference type="CDD" id="cd04459">
    <property type="entry name" value="Rho_CSD"/>
    <property type="match status" value="1"/>
</dbReference>
<feature type="binding site" evidence="9">
    <location>
        <begin position="189"/>
        <end position="194"/>
    </location>
    <ligand>
        <name>ATP</name>
        <dbReference type="ChEBI" id="CHEBI:30616"/>
    </ligand>
</feature>
<evidence type="ECO:0000259" key="12">
    <source>
        <dbReference type="PROSITE" id="PS51856"/>
    </source>
</evidence>
<dbReference type="Pfam" id="PF07497">
    <property type="entry name" value="Rho_RNA_bind"/>
    <property type="match status" value="1"/>
</dbReference>
<dbReference type="InterPro" id="IPR011113">
    <property type="entry name" value="Rho_RNA-bd"/>
</dbReference>
<dbReference type="InterPro" id="IPR027417">
    <property type="entry name" value="P-loop_NTPase"/>
</dbReference>
<dbReference type="SMART" id="SM00382">
    <property type="entry name" value="AAA"/>
    <property type="match status" value="1"/>
</dbReference>
<keyword evidence="1 9" id="KW-0806">Transcription termination</keyword>
<evidence type="ECO:0000313" key="14">
    <source>
        <dbReference type="Proteomes" id="UP000199026"/>
    </source>
</evidence>
<dbReference type="SUPFAM" id="SSF50249">
    <property type="entry name" value="Nucleic acid-binding proteins"/>
    <property type="match status" value="1"/>
</dbReference>
<evidence type="ECO:0000256" key="3">
    <source>
        <dbReference type="ARBA" id="ARBA00022801"/>
    </source>
</evidence>
<evidence type="ECO:0000256" key="9">
    <source>
        <dbReference type="HAMAP-Rule" id="MF_01884"/>
    </source>
</evidence>
<dbReference type="EMBL" id="FNPR01000003">
    <property type="protein sequence ID" value="SDY77299.1"/>
    <property type="molecule type" value="Genomic_DNA"/>
</dbReference>
<dbReference type="Gene3D" id="2.40.50.140">
    <property type="entry name" value="Nucleic acid-binding proteins"/>
    <property type="match status" value="1"/>
</dbReference>
<evidence type="ECO:0000256" key="2">
    <source>
        <dbReference type="ARBA" id="ARBA00022741"/>
    </source>
</evidence>
<dbReference type="InterPro" id="IPR000194">
    <property type="entry name" value="ATPase_F1/V1/A1_a/bsu_nucl-bd"/>
</dbReference>
<dbReference type="SMART" id="SM00959">
    <property type="entry name" value="Rho_N"/>
    <property type="match status" value="1"/>
</dbReference>
<dbReference type="GO" id="GO:0003723">
    <property type="term" value="F:RNA binding"/>
    <property type="evidence" value="ECO:0007669"/>
    <property type="project" value="UniProtKB-UniRule"/>
</dbReference>
<keyword evidence="8 9" id="KW-0804">Transcription</keyword>
<dbReference type="PROSITE" id="PS51856">
    <property type="entry name" value="RHO_RNA_BD"/>
    <property type="match status" value="1"/>
</dbReference>
<evidence type="ECO:0000256" key="7">
    <source>
        <dbReference type="ARBA" id="ARBA00023015"/>
    </source>
</evidence>
<dbReference type="PANTHER" id="PTHR46425:SF1">
    <property type="entry name" value="TRANSCRIPTION TERMINATION FACTOR RHO"/>
    <property type="match status" value="1"/>
</dbReference>
<evidence type="ECO:0000256" key="1">
    <source>
        <dbReference type="ARBA" id="ARBA00022472"/>
    </source>
</evidence>
<comment type="similarity">
    <text evidence="9 11">Belongs to the Rho family.</text>
</comment>